<reference evidence="1 2" key="1">
    <citation type="journal article" date="2022" name="Plant J.">
        <title>Chromosome-level genome of Camellia lanceoleosa provides a valuable resource for understanding genome evolution and self-incompatibility.</title>
        <authorList>
            <person name="Gong W."/>
            <person name="Xiao S."/>
            <person name="Wang L."/>
            <person name="Liao Z."/>
            <person name="Chang Y."/>
            <person name="Mo W."/>
            <person name="Hu G."/>
            <person name="Li W."/>
            <person name="Zhao G."/>
            <person name="Zhu H."/>
            <person name="Hu X."/>
            <person name="Ji K."/>
            <person name="Xiang X."/>
            <person name="Song Q."/>
            <person name="Yuan D."/>
            <person name="Jin S."/>
            <person name="Zhang L."/>
        </authorList>
    </citation>
    <scope>NUCLEOTIDE SEQUENCE [LARGE SCALE GENOMIC DNA]</scope>
    <source>
        <strain evidence="1">SQ_2022a</strain>
    </source>
</reference>
<evidence type="ECO:0000313" key="1">
    <source>
        <dbReference type="EMBL" id="KAI7984709.1"/>
    </source>
</evidence>
<keyword evidence="2" id="KW-1185">Reference proteome</keyword>
<proteinExistence type="predicted"/>
<dbReference type="Proteomes" id="UP001060215">
    <property type="component" value="Chromosome 15"/>
</dbReference>
<comment type="caution">
    <text evidence="1">The sequence shown here is derived from an EMBL/GenBank/DDBJ whole genome shotgun (WGS) entry which is preliminary data.</text>
</comment>
<dbReference type="EMBL" id="CM045772">
    <property type="protein sequence ID" value="KAI7984709.1"/>
    <property type="molecule type" value="Genomic_DNA"/>
</dbReference>
<organism evidence="1 2">
    <name type="scientific">Camellia lanceoleosa</name>
    <dbReference type="NCBI Taxonomy" id="1840588"/>
    <lineage>
        <taxon>Eukaryota</taxon>
        <taxon>Viridiplantae</taxon>
        <taxon>Streptophyta</taxon>
        <taxon>Embryophyta</taxon>
        <taxon>Tracheophyta</taxon>
        <taxon>Spermatophyta</taxon>
        <taxon>Magnoliopsida</taxon>
        <taxon>eudicotyledons</taxon>
        <taxon>Gunneridae</taxon>
        <taxon>Pentapetalae</taxon>
        <taxon>asterids</taxon>
        <taxon>Ericales</taxon>
        <taxon>Theaceae</taxon>
        <taxon>Camellia</taxon>
    </lineage>
</organism>
<protein>
    <submittedName>
        <fullName evidence="1">Protein SPIRAL1-like 1</fullName>
    </submittedName>
</protein>
<sequence length="185" mass="19679">MARRKRPYLRSRSDLNTGLGVLFTYSDQIMGRGVSSGGGQSSLDYLFGSGEAPKATPKNAEAPQSSVQVASNEPSQKPAAAAPPVDVTKQIPAGIQGNAGNNYFRADGQNTGNFITDAGSLGYEEHDANTFASWGQENPATWAASIRNSWRTTGDIKDTWKSMTSRANENDVWASYAGPGGWNGN</sequence>
<evidence type="ECO:0000313" key="2">
    <source>
        <dbReference type="Proteomes" id="UP001060215"/>
    </source>
</evidence>
<accession>A0ACC0F8X0</accession>
<name>A0ACC0F8X0_9ERIC</name>
<gene>
    <name evidence="1" type="ORF">LOK49_LG14G00529</name>
</gene>